<comment type="caution">
    <text evidence="6">The sequence shown here is derived from an EMBL/GenBank/DDBJ whole genome shotgun (WGS) entry which is preliminary data.</text>
</comment>
<dbReference type="GO" id="GO:0016301">
    <property type="term" value="F:kinase activity"/>
    <property type="evidence" value="ECO:0007669"/>
    <property type="project" value="UniProtKB-KW"/>
</dbReference>
<dbReference type="InterPro" id="IPR050406">
    <property type="entry name" value="FGGY_Carb_Kinase"/>
</dbReference>
<gene>
    <name evidence="6" type="ORF">GCM10025790_24790</name>
</gene>
<dbReference type="EMBL" id="BAABLW010000007">
    <property type="protein sequence ID" value="GAA4926036.1"/>
    <property type="molecule type" value="Genomic_DNA"/>
</dbReference>
<dbReference type="PANTHER" id="PTHR43095:SF2">
    <property type="entry name" value="GLUCONOKINASE"/>
    <property type="match status" value="1"/>
</dbReference>
<dbReference type="Pfam" id="PF02782">
    <property type="entry name" value="FGGY_C"/>
    <property type="match status" value="1"/>
</dbReference>
<organism evidence="6 7">
    <name type="scientific">Nesterenkonia rhizosphaerae</name>
    <dbReference type="NCBI Taxonomy" id="1348272"/>
    <lineage>
        <taxon>Bacteria</taxon>
        <taxon>Bacillati</taxon>
        <taxon>Actinomycetota</taxon>
        <taxon>Actinomycetes</taxon>
        <taxon>Micrococcales</taxon>
        <taxon>Micrococcaceae</taxon>
        <taxon>Nesterenkonia</taxon>
    </lineage>
</organism>
<dbReference type="InterPro" id="IPR018485">
    <property type="entry name" value="FGGY_C"/>
</dbReference>
<reference evidence="7" key="1">
    <citation type="journal article" date="2019" name="Int. J. Syst. Evol. Microbiol.">
        <title>The Global Catalogue of Microorganisms (GCM) 10K type strain sequencing project: providing services to taxonomists for standard genome sequencing and annotation.</title>
        <authorList>
            <consortium name="The Broad Institute Genomics Platform"/>
            <consortium name="The Broad Institute Genome Sequencing Center for Infectious Disease"/>
            <person name="Wu L."/>
            <person name="Ma J."/>
        </authorList>
    </citation>
    <scope>NUCLEOTIDE SEQUENCE [LARGE SCALE GENOMIC DNA]</scope>
    <source>
        <strain evidence="7">JCM 19129</strain>
    </source>
</reference>
<protein>
    <submittedName>
        <fullName evidence="6">FGGY family carbohydrate kinase</fullName>
    </submittedName>
</protein>
<feature type="domain" description="Carbohydrate kinase FGGY N-terminal" evidence="4">
    <location>
        <begin position="2"/>
        <end position="242"/>
    </location>
</feature>
<evidence type="ECO:0000256" key="2">
    <source>
        <dbReference type="ARBA" id="ARBA00022679"/>
    </source>
</evidence>
<dbReference type="InterPro" id="IPR043129">
    <property type="entry name" value="ATPase_NBD"/>
</dbReference>
<dbReference type="Pfam" id="PF00370">
    <property type="entry name" value="FGGY_N"/>
    <property type="match status" value="1"/>
</dbReference>
<name>A0ABP9G2G4_9MICC</name>
<evidence type="ECO:0000256" key="3">
    <source>
        <dbReference type="ARBA" id="ARBA00022777"/>
    </source>
</evidence>
<dbReference type="SUPFAM" id="SSF53067">
    <property type="entry name" value="Actin-like ATPase domain"/>
    <property type="match status" value="2"/>
</dbReference>
<dbReference type="RefSeq" id="WP_345478320.1">
    <property type="nucleotide sequence ID" value="NZ_BAABLW010000007.1"/>
</dbReference>
<dbReference type="InterPro" id="IPR018484">
    <property type="entry name" value="FGGY_N"/>
</dbReference>
<feature type="domain" description="Carbohydrate kinase FGGY C-terminal" evidence="5">
    <location>
        <begin position="253"/>
        <end position="435"/>
    </location>
</feature>
<evidence type="ECO:0000259" key="4">
    <source>
        <dbReference type="Pfam" id="PF00370"/>
    </source>
</evidence>
<dbReference type="CDD" id="cd07770">
    <property type="entry name" value="ASKHA_NBD_FGGY_GntK"/>
    <property type="match status" value="1"/>
</dbReference>
<dbReference type="PIRSF" id="PIRSF000538">
    <property type="entry name" value="GlpK"/>
    <property type="match status" value="1"/>
</dbReference>
<dbReference type="Gene3D" id="3.30.420.40">
    <property type="match status" value="2"/>
</dbReference>
<keyword evidence="3 6" id="KW-0418">Kinase</keyword>
<evidence type="ECO:0000313" key="7">
    <source>
        <dbReference type="Proteomes" id="UP001500368"/>
    </source>
</evidence>
<comment type="similarity">
    <text evidence="1">Belongs to the FGGY kinase family.</text>
</comment>
<sequence length="485" mass="52762">MIILALEASTTSAKSMLFDTATQEVEVATRRFDIPGEDSSVREAESIFTQLMSLGREAAAGRQVEMLTLSGTWHGMTLRSSQQGESSLGEISPVQEWPYTGAQDLCSALREDADFTAWFYGRTGCMVNAIYPAFKLMLLKERGVSISGGLVLDQNSYNFARLTGQRWTSISQASGTGLLNAETCDWDSEVLARLQLEDVVLPELKSEDTTAPLTAEAAALLGLTPGIPVLVPGPDGGMNQVGNAATAEGDMTFSMGTSGALRFAVSAPSFSPRMSTWSYRSPVGWLSGAAASGCTNCVDWAKDRLFEPGTTYADLEPQLTAGPVDLPLFMPFLFGERCPGWQDQRRGGFLELHPAHTRAQMYQSVLHGVTFSLYHCYRELTALNGTPRRIILSGGVLSSPFWTQLTADVFGAEMEISALQHSSVVGAVRMGLRAAGIADDQPAFREENRRIVSPRPELADYYAAEFDRYLEGYTRTNPESSTLME</sequence>
<keyword evidence="7" id="KW-1185">Reference proteome</keyword>
<keyword evidence="2" id="KW-0808">Transferase</keyword>
<dbReference type="Proteomes" id="UP001500368">
    <property type="component" value="Unassembled WGS sequence"/>
</dbReference>
<evidence type="ECO:0000313" key="6">
    <source>
        <dbReference type="EMBL" id="GAA4926036.1"/>
    </source>
</evidence>
<evidence type="ECO:0000259" key="5">
    <source>
        <dbReference type="Pfam" id="PF02782"/>
    </source>
</evidence>
<accession>A0ABP9G2G4</accession>
<dbReference type="InterPro" id="IPR000577">
    <property type="entry name" value="Carb_kinase_FGGY"/>
</dbReference>
<proteinExistence type="inferred from homology"/>
<evidence type="ECO:0000256" key="1">
    <source>
        <dbReference type="ARBA" id="ARBA00009156"/>
    </source>
</evidence>
<dbReference type="PANTHER" id="PTHR43095">
    <property type="entry name" value="SUGAR KINASE"/>
    <property type="match status" value="1"/>
</dbReference>